<dbReference type="EMBL" id="BPVZ01000023">
    <property type="protein sequence ID" value="GKV05373.1"/>
    <property type="molecule type" value="Genomic_DNA"/>
</dbReference>
<proteinExistence type="predicted"/>
<keyword evidence="3" id="KW-1185">Reference proteome</keyword>
<evidence type="ECO:0000256" key="1">
    <source>
        <dbReference type="SAM" id="MobiDB-lite"/>
    </source>
</evidence>
<reference evidence="2 3" key="1">
    <citation type="journal article" date="2021" name="Commun. Biol.">
        <title>The genome of Shorea leprosula (Dipterocarpaceae) highlights the ecological relevance of drought in aseasonal tropical rainforests.</title>
        <authorList>
            <person name="Ng K.K.S."/>
            <person name="Kobayashi M.J."/>
            <person name="Fawcett J.A."/>
            <person name="Hatakeyama M."/>
            <person name="Paape T."/>
            <person name="Ng C.H."/>
            <person name="Ang C.C."/>
            <person name="Tnah L.H."/>
            <person name="Lee C.T."/>
            <person name="Nishiyama T."/>
            <person name="Sese J."/>
            <person name="O'Brien M.J."/>
            <person name="Copetti D."/>
            <person name="Mohd Noor M.I."/>
            <person name="Ong R.C."/>
            <person name="Putra M."/>
            <person name="Sireger I.Z."/>
            <person name="Indrioko S."/>
            <person name="Kosugi Y."/>
            <person name="Izuno A."/>
            <person name="Isagi Y."/>
            <person name="Lee S.L."/>
            <person name="Shimizu K.K."/>
        </authorList>
    </citation>
    <scope>NUCLEOTIDE SEQUENCE [LARGE SCALE GENOMIC DNA]</scope>
    <source>
        <strain evidence="2">214</strain>
    </source>
</reference>
<comment type="caution">
    <text evidence="2">The sequence shown here is derived from an EMBL/GenBank/DDBJ whole genome shotgun (WGS) entry which is preliminary data.</text>
</comment>
<organism evidence="2 3">
    <name type="scientific">Rubroshorea leprosula</name>
    <dbReference type="NCBI Taxonomy" id="152421"/>
    <lineage>
        <taxon>Eukaryota</taxon>
        <taxon>Viridiplantae</taxon>
        <taxon>Streptophyta</taxon>
        <taxon>Embryophyta</taxon>
        <taxon>Tracheophyta</taxon>
        <taxon>Spermatophyta</taxon>
        <taxon>Magnoliopsida</taxon>
        <taxon>eudicotyledons</taxon>
        <taxon>Gunneridae</taxon>
        <taxon>Pentapetalae</taxon>
        <taxon>rosids</taxon>
        <taxon>malvids</taxon>
        <taxon>Malvales</taxon>
        <taxon>Dipterocarpaceae</taxon>
        <taxon>Rubroshorea</taxon>
    </lineage>
</organism>
<evidence type="ECO:0000313" key="2">
    <source>
        <dbReference type="EMBL" id="GKV05373.1"/>
    </source>
</evidence>
<name>A0AAV5J1P7_9ROSI</name>
<dbReference type="Proteomes" id="UP001054252">
    <property type="component" value="Unassembled WGS sequence"/>
</dbReference>
<evidence type="ECO:0000313" key="3">
    <source>
        <dbReference type="Proteomes" id="UP001054252"/>
    </source>
</evidence>
<gene>
    <name evidence="2" type="ORF">SLEP1_g17392</name>
</gene>
<dbReference type="AlphaFoldDB" id="A0AAV5J1P7"/>
<feature type="region of interest" description="Disordered" evidence="1">
    <location>
        <begin position="37"/>
        <end position="98"/>
    </location>
</feature>
<protein>
    <submittedName>
        <fullName evidence="2">Uncharacterized protein</fullName>
    </submittedName>
</protein>
<sequence>MLPKLPSSSLFFHFQQPSKNPVEEALFKIIEVLPASAAASSSTNKLLENRPRSRQKNRRQIAGNRLSLLPKTEKLSGGEGEVIGDEGWSVSGDRKWLS</sequence>
<accession>A0AAV5J1P7</accession>